<dbReference type="PANTHER" id="PTHR14226:SF64">
    <property type="entry name" value="PNPLA DOMAIN-CONTAINING PROTEIN"/>
    <property type="match status" value="1"/>
</dbReference>
<accession>A0AAD3HBZ0</accession>
<dbReference type="PANTHER" id="PTHR14226">
    <property type="entry name" value="NEUROPATHY TARGET ESTERASE/SWISS CHEESE D.MELANOGASTER"/>
    <property type="match status" value="1"/>
</dbReference>
<feature type="short sequence motif" description="GXGXXG" evidence="4">
    <location>
        <begin position="147"/>
        <end position="152"/>
    </location>
</feature>
<feature type="chain" id="PRO_5042214553" description="PNPLA domain-containing protein" evidence="5">
    <location>
        <begin position="24"/>
        <end position="546"/>
    </location>
</feature>
<name>A0AAD3HBZ0_9STRA</name>
<keyword evidence="1" id="KW-0378">Hydrolase</keyword>
<comment type="caution">
    <text evidence="7">The sequence shown here is derived from an EMBL/GenBank/DDBJ whole genome shotgun (WGS) entry which is preliminary data.</text>
</comment>
<dbReference type="InterPro" id="IPR016035">
    <property type="entry name" value="Acyl_Trfase/lysoPLipase"/>
</dbReference>
<gene>
    <name evidence="7" type="ORF">CTEN210_14663</name>
</gene>
<reference evidence="7 8" key="1">
    <citation type="journal article" date="2021" name="Sci. Rep.">
        <title>The genome of the diatom Chaetoceros tenuissimus carries an ancient integrated fragment of an extant virus.</title>
        <authorList>
            <person name="Hongo Y."/>
            <person name="Kimura K."/>
            <person name="Takaki Y."/>
            <person name="Yoshida Y."/>
            <person name="Baba S."/>
            <person name="Kobayashi G."/>
            <person name="Nagasaki K."/>
            <person name="Hano T."/>
            <person name="Tomaru Y."/>
        </authorList>
    </citation>
    <scope>NUCLEOTIDE SEQUENCE [LARGE SCALE GENOMIC DNA]</scope>
    <source>
        <strain evidence="7 8">NIES-3715</strain>
    </source>
</reference>
<proteinExistence type="predicted"/>
<feature type="signal peptide" evidence="5">
    <location>
        <begin position="1"/>
        <end position="23"/>
    </location>
</feature>
<evidence type="ECO:0000256" key="4">
    <source>
        <dbReference type="PROSITE-ProRule" id="PRU01161"/>
    </source>
</evidence>
<evidence type="ECO:0000256" key="3">
    <source>
        <dbReference type="ARBA" id="ARBA00023098"/>
    </source>
</evidence>
<dbReference type="PROSITE" id="PS51635">
    <property type="entry name" value="PNPLA"/>
    <property type="match status" value="1"/>
</dbReference>
<protein>
    <recommendedName>
        <fullName evidence="6">PNPLA domain-containing protein</fullName>
    </recommendedName>
</protein>
<dbReference type="AlphaFoldDB" id="A0AAD3HBZ0"/>
<keyword evidence="5" id="KW-0732">Signal</keyword>
<evidence type="ECO:0000313" key="8">
    <source>
        <dbReference type="Proteomes" id="UP001054902"/>
    </source>
</evidence>
<keyword evidence="2" id="KW-0442">Lipid degradation</keyword>
<evidence type="ECO:0000313" key="7">
    <source>
        <dbReference type="EMBL" id="GFH58187.1"/>
    </source>
</evidence>
<feature type="domain" description="PNPLA" evidence="6">
    <location>
        <begin position="143"/>
        <end position="350"/>
    </location>
</feature>
<dbReference type="Proteomes" id="UP001054902">
    <property type="component" value="Unassembled WGS sequence"/>
</dbReference>
<dbReference type="InterPro" id="IPR050301">
    <property type="entry name" value="NTE"/>
</dbReference>
<dbReference type="GO" id="GO:0052689">
    <property type="term" value="F:carboxylic ester hydrolase activity"/>
    <property type="evidence" value="ECO:0007669"/>
    <property type="project" value="UniProtKB-ARBA"/>
</dbReference>
<dbReference type="GO" id="GO:0016042">
    <property type="term" value="P:lipid catabolic process"/>
    <property type="evidence" value="ECO:0007669"/>
    <property type="project" value="UniProtKB-KW"/>
</dbReference>
<evidence type="ECO:0000256" key="1">
    <source>
        <dbReference type="ARBA" id="ARBA00022801"/>
    </source>
</evidence>
<evidence type="ECO:0000256" key="5">
    <source>
        <dbReference type="SAM" id="SignalP"/>
    </source>
</evidence>
<evidence type="ECO:0000256" key="2">
    <source>
        <dbReference type="ARBA" id="ARBA00022963"/>
    </source>
</evidence>
<keyword evidence="8" id="KW-1185">Reference proteome</keyword>
<feature type="short sequence motif" description="GXSXG" evidence="4">
    <location>
        <begin position="176"/>
        <end position="180"/>
    </location>
</feature>
<dbReference type="PROSITE" id="PS51257">
    <property type="entry name" value="PROKAR_LIPOPROTEIN"/>
    <property type="match status" value="1"/>
</dbReference>
<dbReference type="EMBL" id="BLLK01000061">
    <property type="protein sequence ID" value="GFH58187.1"/>
    <property type="molecule type" value="Genomic_DNA"/>
</dbReference>
<dbReference type="SUPFAM" id="SSF52151">
    <property type="entry name" value="FabD/lysophospholipase-like"/>
    <property type="match status" value="1"/>
</dbReference>
<organism evidence="7 8">
    <name type="scientific">Chaetoceros tenuissimus</name>
    <dbReference type="NCBI Taxonomy" id="426638"/>
    <lineage>
        <taxon>Eukaryota</taxon>
        <taxon>Sar</taxon>
        <taxon>Stramenopiles</taxon>
        <taxon>Ochrophyta</taxon>
        <taxon>Bacillariophyta</taxon>
        <taxon>Coscinodiscophyceae</taxon>
        <taxon>Chaetocerotophycidae</taxon>
        <taxon>Chaetocerotales</taxon>
        <taxon>Chaetocerotaceae</taxon>
        <taxon>Chaetoceros</taxon>
    </lineage>
</organism>
<evidence type="ECO:0000259" key="6">
    <source>
        <dbReference type="PROSITE" id="PS51635"/>
    </source>
</evidence>
<keyword evidence="3" id="KW-0443">Lipid metabolism</keyword>
<dbReference type="GO" id="GO:0016298">
    <property type="term" value="F:lipase activity"/>
    <property type="evidence" value="ECO:0007669"/>
    <property type="project" value="UniProtKB-ARBA"/>
</dbReference>
<dbReference type="InterPro" id="IPR002641">
    <property type="entry name" value="PNPLA_dom"/>
</dbReference>
<sequence>MRFTRSLCLAFFGLSCVTTSSLAFQTHPSPTSSKRFSTTQSSNLVLHATSKKKKELPVYEITSKQELDDYFADKQERFRKKNGDIDYDTLLKQLSVKGDTQILGSKDTDFYHPVLKLLHDRRRNKSPLTPVDQIREDGRKVALIVEGGGMRGCVTAGMVGCLYYLGLENTFDVIYGSSAGTIIGSYFNTRQLPWFGPEIYYDSLTTAGKRFIDSKRLLRTLGLGLLDPRLIKDVLIRRDFGKPVLNLDFLLKDCLQKDKKLNWEKFVEMSKLQPIKVVASGLKSEKSVVFDMANGGFNNLEEFANAAHGSCLLPGIAGPLMNYDANASKTNTPKFFVGNDVDRDGVEPLADALIFEPLPFRTALREGATDVVVLRSRPDGTDVTGKTSIFEKLIFRRFFKKKNKLKNIYKYMRRHGQKRIYAELVLELNEATRGDGDKSMMAIAVPPGSKEVTRLETRREEIFDGVRRGFARAYDALVEDPNERGRGMEVAKQVLPDEILDYDPLAIDAGDMSAFEYYLKDMAAKGEPVQLPKYAGLTAEEANLPR</sequence>
<dbReference type="Gene3D" id="3.40.1090.10">
    <property type="entry name" value="Cytosolic phospholipase A2 catalytic domain"/>
    <property type="match status" value="1"/>
</dbReference>
<comment type="caution">
    <text evidence="4">Lacks conserved residue(s) required for the propagation of feature annotation.</text>
</comment>
<dbReference type="Pfam" id="PF01734">
    <property type="entry name" value="Patatin"/>
    <property type="match status" value="1"/>
</dbReference>